<reference evidence="3" key="1">
    <citation type="submission" date="2017-02" db="EMBL/GenBank/DDBJ databases">
        <authorList>
            <person name="Varghese N."/>
            <person name="Submissions S."/>
        </authorList>
    </citation>
    <scope>NUCLEOTIDE SEQUENCE [LARGE SCALE GENOMIC DNA]</scope>
    <source>
        <strain evidence="3">DSM 22270</strain>
    </source>
</reference>
<dbReference type="STRING" id="651661.SAMN05660293_02076"/>
<dbReference type="AlphaFoldDB" id="A0A1T5E165"/>
<dbReference type="Proteomes" id="UP000190897">
    <property type="component" value="Unassembled WGS sequence"/>
</dbReference>
<gene>
    <name evidence="2" type="ORF">SAMN05660293_02076</name>
</gene>
<dbReference type="Pfam" id="PF22252">
    <property type="entry name" value="PNGase_F-II_N"/>
    <property type="match status" value="1"/>
</dbReference>
<sequence>MKIKILLAAMWLAAGQAYAQFSGQINYEIVRKIDPSQLRMVFNGEPVKPGDPNFPTDLPDSRTVGQKTLFSGNFAREIMDDQNTIVTRVLPDGGPPKTTNLGRPFDEYKCVDLAERKVITFLTMKGPEAKTYKSESQIEAVSGWQMSDQTKKIAGYQCKKAIVKFKDEPYAVWFTEDLPATYSPVQELTPEKGVVLLIEGTREQFRATKVQPRLVNPTDVEPQPGAQQISKEELTEMREKALADFRQQKMMPGDGGR</sequence>
<dbReference type="NCBIfam" id="TIGR01200">
    <property type="entry name" value="GLPGLI"/>
    <property type="match status" value="1"/>
</dbReference>
<evidence type="ECO:0000313" key="3">
    <source>
        <dbReference type="Proteomes" id="UP000190897"/>
    </source>
</evidence>
<keyword evidence="1" id="KW-0732">Signal</keyword>
<name>A0A1T5E165_9BACT</name>
<evidence type="ECO:0000313" key="2">
    <source>
        <dbReference type="EMBL" id="SKB77614.1"/>
    </source>
</evidence>
<dbReference type="InterPro" id="IPR005901">
    <property type="entry name" value="GLPGLI"/>
</dbReference>
<keyword evidence="3" id="KW-1185">Reference proteome</keyword>
<feature type="signal peptide" evidence="1">
    <location>
        <begin position="1"/>
        <end position="19"/>
    </location>
</feature>
<organism evidence="2 3">
    <name type="scientific">Dyadobacter psychrophilus</name>
    <dbReference type="NCBI Taxonomy" id="651661"/>
    <lineage>
        <taxon>Bacteria</taxon>
        <taxon>Pseudomonadati</taxon>
        <taxon>Bacteroidota</taxon>
        <taxon>Cytophagia</taxon>
        <taxon>Cytophagales</taxon>
        <taxon>Spirosomataceae</taxon>
        <taxon>Dyadobacter</taxon>
    </lineage>
</organism>
<accession>A0A1T5E165</accession>
<dbReference type="OrthoDB" id="1440774at2"/>
<evidence type="ECO:0000256" key="1">
    <source>
        <dbReference type="SAM" id="SignalP"/>
    </source>
</evidence>
<feature type="chain" id="PRO_5012572236" evidence="1">
    <location>
        <begin position="20"/>
        <end position="257"/>
    </location>
</feature>
<proteinExistence type="predicted"/>
<dbReference type="EMBL" id="FUZA01000002">
    <property type="protein sequence ID" value="SKB77614.1"/>
    <property type="molecule type" value="Genomic_DNA"/>
</dbReference>
<protein>
    <submittedName>
        <fullName evidence="2">GLPGLI family protein</fullName>
    </submittedName>
</protein>
<dbReference type="RefSeq" id="WP_082214591.1">
    <property type="nucleotide sequence ID" value="NZ_FUZA01000002.1"/>
</dbReference>